<keyword evidence="3" id="KW-1185">Reference proteome</keyword>
<organism evidence="2 3">
    <name type="scientific">Cytobacillus dafuensis</name>
    <name type="common">Bacillus dafuensis</name>
    <dbReference type="NCBI Taxonomy" id="1742359"/>
    <lineage>
        <taxon>Bacteria</taxon>
        <taxon>Bacillati</taxon>
        <taxon>Bacillota</taxon>
        <taxon>Bacilli</taxon>
        <taxon>Bacillales</taxon>
        <taxon>Bacillaceae</taxon>
        <taxon>Cytobacillus</taxon>
    </lineage>
</organism>
<gene>
    <name evidence="2" type="ORF">FSZ17_05140</name>
</gene>
<evidence type="ECO:0000313" key="2">
    <source>
        <dbReference type="EMBL" id="QED46708.1"/>
    </source>
</evidence>
<dbReference type="SUPFAM" id="SSF56112">
    <property type="entry name" value="Protein kinase-like (PK-like)"/>
    <property type="match status" value="1"/>
</dbReference>
<protein>
    <submittedName>
        <fullName evidence="2">Phosphotransferase</fullName>
    </submittedName>
</protein>
<evidence type="ECO:0000259" key="1">
    <source>
        <dbReference type="Pfam" id="PF01636"/>
    </source>
</evidence>
<dbReference type="KEGG" id="bda:FSZ17_05140"/>
<dbReference type="OrthoDB" id="334783at2"/>
<dbReference type="EMBL" id="CP042593">
    <property type="protein sequence ID" value="QED46708.1"/>
    <property type="molecule type" value="Genomic_DNA"/>
</dbReference>
<dbReference type="PANTHER" id="PTHR41283:SF1">
    <property type="entry name" value="AMINOGLYCOSIDE PHOSPHOTRANSFERASE DOMAIN-CONTAINING PROTEIN"/>
    <property type="match status" value="1"/>
</dbReference>
<sequence length="307" mass="36356">MVFIEHLRERIPFLNVSTDIQEIHKGFSKDKKYIVHFEHRESCIIRTADIEQYERKKAEFERITELQTFDVKTSDPIEIGRLDELGICYYVLSYIEGEDARDLLPSYSSKEQYEIGLEAGRDLAKIHLIQASSLYDPWYDRIMKKYTSYVEAYHSCGIKIDGDSIIIDFIAKNERYLKNRRNCFQHDDFHVGNIIVKDKQYAGVIDFNRFGWGDPIHDFLKIGLFSKEVSIPFSIGQIIGYFDNNIPEEFWSLYSIYLGMNVFSSVVWTKKVVPEKLDEMIERLYCILEDHKYFENIKPSWYKEATY</sequence>
<dbReference type="AlphaFoldDB" id="A0A5B8Z1F3"/>
<dbReference type="STRING" id="1742359.GCA_001439625_00901"/>
<dbReference type="Gene3D" id="3.90.1200.10">
    <property type="match status" value="1"/>
</dbReference>
<dbReference type="RefSeq" id="WP_057775962.1">
    <property type="nucleotide sequence ID" value="NZ_CP042593.1"/>
</dbReference>
<dbReference type="Pfam" id="PF01636">
    <property type="entry name" value="APH"/>
    <property type="match status" value="1"/>
</dbReference>
<dbReference type="InterPro" id="IPR002575">
    <property type="entry name" value="Aminoglycoside_PTrfase"/>
</dbReference>
<accession>A0A5B8Z1F3</accession>
<keyword evidence="2" id="KW-0808">Transferase</keyword>
<evidence type="ECO:0000313" key="3">
    <source>
        <dbReference type="Proteomes" id="UP000321555"/>
    </source>
</evidence>
<dbReference type="Proteomes" id="UP000321555">
    <property type="component" value="Chromosome"/>
</dbReference>
<reference evidence="3" key="1">
    <citation type="submission" date="2019-08" db="EMBL/GenBank/DDBJ databases">
        <authorList>
            <person name="Zheng X."/>
        </authorList>
    </citation>
    <scope>NUCLEOTIDE SEQUENCE [LARGE SCALE GENOMIC DNA]</scope>
    <source>
        <strain evidence="3">FJAT-25496</strain>
    </source>
</reference>
<proteinExistence type="predicted"/>
<dbReference type="InterPro" id="IPR011009">
    <property type="entry name" value="Kinase-like_dom_sf"/>
</dbReference>
<dbReference type="GO" id="GO:0016740">
    <property type="term" value="F:transferase activity"/>
    <property type="evidence" value="ECO:0007669"/>
    <property type="project" value="UniProtKB-KW"/>
</dbReference>
<name>A0A5B8Z1F3_CYTDA</name>
<dbReference type="PANTHER" id="PTHR41283">
    <property type="entry name" value="AMINOGLYCOSIDE PHOSPHOTRANSFERASE"/>
    <property type="match status" value="1"/>
</dbReference>
<feature type="domain" description="Aminoglycoside phosphotransferase" evidence="1">
    <location>
        <begin position="19"/>
        <end position="242"/>
    </location>
</feature>